<organism evidence="5 6">
    <name type="scientific">Sinosporangium album</name>
    <dbReference type="NCBI Taxonomy" id="504805"/>
    <lineage>
        <taxon>Bacteria</taxon>
        <taxon>Bacillati</taxon>
        <taxon>Actinomycetota</taxon>
        <taxon>Actinomycetes</taxon>
        <taxon>Streptosporangiales</taxon>
        <taxon>Streptosporangiaceae</taxon>
        <taxon>Sinosporangium</taxon>
    </lineage>
</organism>
<dbReference type="InterPro" id="IPR016032">
    <property type="entry name" value="Sig_transdc_resp-reg_C-effctor"/>
</dbReference>
<dbReference type="Proteomes" id="UP000198923">
    <property type="component" value="Unassembled WGS sequence"/>
</dbReference>
<reference evidence="5 6" key="1">
    <citation type="submission" date="2016-10" db="EMBL/GenBank/DDBJ databases">
        <authorList>
            <person name="de Groot N.N."/>
        </authorList>
    </citation>
    <scope>NUCLEOTIDE SEQUENCE [LARGE SCALE GENOMIC DNA]</scope>
    <source>
        <strain evidence="5 6">CPCC 201354</strain>
    </source>
</reference>
<dbReference type="EMBL" id="FNCN01000013">
    <property type="protein sequence ID" value="SDH27994.1"/>
    <property type="molecule type" value="Genomic_DNA"/>
</dbReference>
<dbReference type="PROSITE" id="PS00622">
    <property type="entry name" value="HTH_LUXR_1"/>
    <property type="match status" value="1"/>
</dbReference>
<proteinExistence type="predicted"/>
<evidence type="ECO:0000313" key="6">
    <source>
        <dbReference type="Proteomes" id="UP000198923"/>
    </source>
</evidence>
<dbReference type="GO" id="GO:0006355">
    <property type="term" value="P:regulation of DNA-templated transcription"/>
    <property type="evidence" value="ECO:0007669"/>
    <property type="project" value="InterPro"/>
</dbReference>
<evidence type="ECO:0000256" key="2">
    <source>
        <dbReference type="ARBA" id="ARBA00023125"/>
    </source>
</evidence>
<dbReference type="SUPFAM" id="SSF46894">
    <property type="entry name" value="C-terminal effector domain of the bipartite response regulators"/>
    <property type="match status" value="1"/>
</dbReference>
<keyword evidence="1" id="KW-0805">Transcription regulation</keyword>
<keyword evidence="3" id="KW-0804">Transcription</keyword>
<gene>
    <name evidence="5" type="ORF">SAMN05421505_113126</name>
</gene>
<evidence type="ECO:0000256" key="1">
    <source>
        <dbReference type="ARBA" id="ARBA00023015"/>
    </source>
</evidence>
<evidence type="ECO:0000313" key="5">
    <source>
        <dbReference type="EMBL" id="SDH27994.1"/>
    </source>
</evidence>
<dbReference type="AlphaFoldDB" id="A0A1G8B4D4"/>
<protein>
    <submittedName>
        <fullName evidence="5">Regulatory protein, luxR family</fullName>
    </submittedName>
</protein>
<dbReference type="CDD" id="cd06170">
    <property type="entry name" value="LuxR_C_like"/>
    <property type="match status" value="1"/>
</dbReference>
<accession>A0A1G8B4D4</accession>
<dbReference type="Pfam" id="PF00196">
    <property type="entry name" value="GerE"/>
    <property type="match status" value="1"/>
</dbReference>
<keyword evidence="6" id="KW-1185">Reference proteome</keyword>
<keyword evidence="2" id="KW-0238">DNA-binding</keyword>
<dbReference type="PROSITE" id="PS50043">
    <property type="entry name" value="HTH_LUXR_2"/>
    <property type="match status" value="1"/>
</dbReference>
<dbReference type="InterPro" id="IPR000792">
    <property type="entry name" value="Tscrpt_reg_LuxR_C"/>
</dbReference>
<dbReference type="GO" id="GO:0003677">
    <property type="term" value="F:DNA binding"/>
    <property type="evidence" value="ECO:0007669"/>
    <property type="project" value="UniProtKB-KW"/>
</dbReference>
<feature type="domain" description="HTH luxR-type" evidence="4">
    <location>
        <begin position="111"/>
        <end position="177"/>
    </location>
</feature>
<sequence length="180" mass="19881">MIVLSDSSRERADVTVVAAAGKMAENHGILRRAARDLGAPVILITDRLSPDDMLTVVRYQVMAVLPRRAMTAELLIRGVTAVAAGDGLMPPQLAGGLLEHLHRLQRTSREPTFTWVSGLTEREIEILQLVAEGLDTTEIAEQLRCSTRTVKSIMYNITHRLNLRNRTHAVAHAMRTGLIE</sequence>
<dbReference type="Gene3D" id="3.40.50.2300">
    <property type="match status" value="1"/>
</dbReference>
<dbReference type="STRING" id="504805.SAMN05421505_113126"/>
<dbReference type="PRINTS" id="PR00038">
    <property type="entry name" value="HTHLUXR"/>
</dbReference>
<dbReference type="PANTHER" id="PTHR44688:SF16">
    <property type="entry name" value="DNA-BINDING TRANSCRIPTIONAL ACTIVATOR DEVR_DOSR"/>
    <property type="match status" value="1"/>
</dbReference>
<name>A0A1G8B4D4_9ACTN</name>
<dbReference type="SMART" id="SM00421">
    <property type="entry name" value="HTH_LUXR"/>
    <property type="match status" value="1"/>
</dbReference>
<evidence type="ECO:0000256" key="3">
    <source>
        <dbReference type="ARBA" id="ARBA00023163"/>
    </source>
</evidence>
<evidence type="ECO:0000259" key="4">
    <source>
        <dbReference type="PROSITE" id="PS50043"/>
    </source>
</evidence>
<dbReference type="PANTHER" id="PTHR44688">
    <property type="entry name" value="DNA-BINDING TRANSCRIPTIONAL ACTIVATOR DEVR_DOSR"/>
    <property type="match status" value="1"/>
</dbReference>